<organism evidence="1 2">
    <name type="scientific">Buddleja alternifolia</name>
    <dbReference type="NCBI Taxonomy" id="168488"/>
    <lineage>
        <taxon>Eukaryota</taxon>
        <taxon>Viridiplantae</taxon>
        <taxon>Streptophyta</taxon>
        <taxon>Embryophyta</taxon>
        <taxon>Tracheophyta</taxon>
        <taxon>Spermatophyta</taxon>
        <taxon>Magnoliopsida</taxon>
        <taxon>eudicotyledons</taxon>
        <taxon>Gunneridae</taxon>
        <taxon>Pentapetalae</taxon>
        <taxon>asterids</taxon>
        <taxon>lamiids</taxon>
        <taxon>Lamiales</taxon>
        <taxon>Scrophulariaceae</taxon>
        <taxon>Buddlejeae</taxon>
        <taxon>Buddleja</taxon>
    </lineage>
</organism>
<sequence length="108" mass="12297">MKKATPWRMTVTGLRQVRHLLHIRRQFAGRFLPSGVTVVVQIFEPVNIPTSKARFLIDIPRHECMYVGNGLLNREGSPSVTYCAESLTPRGGNLPLRTVLRTPQFKLR</sequence>
<reference evidence="1" key="1">
    <citation type="submission" date="2019-10" db="EMBL/GenBank/DDBJ databases">
        <authorList>
            <person name="Zhang R."/>
            <person name="Pan Y."/>
            <person name="Wang J."/>
            <person name="Ma R."/>
            <person name="Yu S."/>
        </authorList>
    </citation>
    <scope>NUCLEOTIDE SEQUENCE</scope>
    <source>
        <strain evidence="1">LA-IB0</strain>
        <tissue evidence="1">Leaf</tissue>
    </source>
</reference>
<gene>
    <name evidence="1" type="ORF">BUALT_Bualt19G0107400</name>
</gene>
<name>A0AAV6WB26_9LAMI</name>
<keyword evidence="2" id="KW-1185">Reference proteome</keyword>
<comment type="caution">
    <text evidence="1">The sequence shown here is derived from an EMBL/GenBank/DDBJ whole genome shotgun (WGS) entry which is preliminary data.</text>
</comment>
<proteinExistence type="predicted"/>
<dbReference type="EMBL" id="WHWC01000019">
    <property type="protein sequence ID" value="KAG8364238.1"/>
    <property type="molecule type" value="Genomic_DNA"/>
</dbReference>
<accession>A0AAV6WB26</accession>
<evidence type="ECO:0000313" key="1">
    <source>
        <dbReference type="EMBL" id="KAG8364238.1"/>
    </source>
</evidence>
<evidence type="ECO:0000313" key="2">
    <source>
        <dbReference type="Proteomes" id="UP000826271"/>
    </source>
</evidence>
<dbReference type="Proteomes" id="UP000826271">
    <property type="component" value="Unassembled WGS sequence"/>
</dbReference>
<dbReference type="AlphaFoldDB" id="A0AAV6WB26"/>
<protein>
    <submittedName>
        <fullName evidence="1">Uncharacterized protein</fullName>
    </submittedName>
</protein>